<name>A0ABU6ZS53_9FABA</name>
<reference evidence="2 3" key="1">
    <citation type="journal article" date="2023" name="Plants (Basel)">
        <title>Bridging the Gap: Combining Genomics and Transcriptomics Approaches to Understand Stylosanthes scabra, an Orphan Legume from the Brazilian Caatinga.</title>
        <authorList>
            <person name="Ferreira-Neto J.R.C."/>
            <person name="da Silva M.D."/>
            <person name="Binneck E."/>
            <person name="de Melo N.F."/>
            <person name="da Silva R.H."/>
            <person name="de Melo A.L.T.M."/>
            <person name="Pandolfi V."/>
            <person name="Bustamante F.O."/>
            <person name="Brasileiro-Vidal A.C."/>
            <person name="Benko-Iseppon A.M."/>
        </authorList>
    </citation>
    <scope>NUCLEOTIDE SEQUENCE [LARGE SCALE GENOMIC DNA]</scope>
    <source>
        <tissue evidence="2">Leaves</tissue>
    </source>
</reference>
<evidence type="ECO:0000313" key="3">
    <source>
        <dbReference type="Proteomes" id="UP001341840"/>
    </source>
</evidence>
<feature type="transmembrane region" description="Helical" evidence="1">
    <location>
        <begin position="207"/>
        <end position="231"/>
    </location>
</feature>
<organism evidence="2 3">
    <name type="scientific">Stylosanthes scabra</name>
    <dbReference type="NCBI Taxonomy" id="79078"/>
    <lineage>
        <taxon>Eukaryota</taxon>
        <taxon>Viridiplantae</taxon>
        <taxon>Streptophyta</taxon>
        <taxon>Embryophyta</taxon>
        <taxon>Tracheophyta</taxon>
        <taxon>Spermatophyta</taxon>
        <taxon>Magnoliopsida</taxon>
        <taxon>eudicotyledons</taxon>
        <taxon>Gunneridae</taxon>
        <taxon>Pentapetalae</taxon>
        <taxon>rosids</taxon>
        <taxon>fabids</taxon>
        <taxon>Fabales</taxon>
        <taxon>Fabaceae</taxon>
        <taxon>Papilionoideae</taxon>
        <taxon>50 kb inversion clade</taxon>
        <taxon>dalbergioids sensu lato</taxon>
        <taxon>Dalbergieae</taxon>
        <taxon>Pterocarpus clade</taxon>
        <taxon>Stylosanthes</taxon>
    </lineage>
</organism>
<accession>A0ABU6ZS53</accession>
<gene>
    <name evidence="2" type="ORF">PIB30_087723</name>
</gene>
<keyword evidence="3" id="KW-1185">Reference proteome</keyword>
<keyword evidence="1" id="KW-0812">Transmembrane</keyword>
<dbReference type="EMBL" id="JASCZI010273418">
    <property type="protein sequence ID" value="MED6224813.1"/>
    <property type="molecule type" value="Genomic_DNA"/>
</dbReference>
<keyword evidence="1" id="KW-0472">Membrane</keyword>
<dbReference type="Proteomes" id="UP001341840">
    <property type="component" value="Unassembled WGS sequence"/>
</dbReference>
<comment type="caution">
    <text evidence="2">The sequence shown here is derived from an EMBL/GenBank/DDBJ whole genome shotgun (WGS) entry which is preliminary data.</text>
</comment>
<evidence type="ECO:0000313" key="2">
    <source>
        <dbReference type="EMBL" id="MED6224813.1"/>
    </source>
</evidence>
<protein>
    <submittedName>
        <fullName evidence="2">Uncharacterized protein</fullName>
    </submittedName>
</protein>
<keyword evidence="1" id="KW-1133">Transmembrane helix</keyword>
<sequence length="240" mass="26458">MWMLPHGAAPSADILLPLPTFRRGADPSRRRRLQLVLCDDRTSSNLTRQPVVPRHRQHKATADLSFLSLRSPSASTKTDQGQIPYSVLRHHSSVVIIRHHSIVVTAVRSQRLQSSTTESSFWFTTLEISQISSALFGQSGRRQILNLLVSVSDQVERRSFCSGRDTSVASSGPLLLRRCAPLLLRYYGVLLVPLPSTELVLCLPSPYASGLLLAAGLPFAVALPSLLFCHLPCCSAVRKR</sequence>
<proteinExistence type="predicted"/>
<evidence type="ECO:0000256" key="1">
    <source>
        <dbReference type="SAM" id="Phobius"/>
    </source>
</evidence>